<dbReference type="SUPFAM" id="SSF55785">
    <property type="entry name" value="PYP-like sensor domain (PAS domain)"/>
    <property type="match status" value="1"/>
</dbReference>
<organism evidence="1 2">
    <name type="scientific">Blautia wexlerae</name>
    <dbReference type="NCBI Taxonomy" id="418240"/>
    <lineage>
        <taxon>Bacteria</taxon>
        <taxon>Bacillati</taxon>
        <taxon>Bacillota</taxon>
        <taxon>Clostridia</taxon>
        <taxon>Lachnospirales</taxon>
        <taxon>Lachnospiraceae</taxon>
        <taxon>Blautia</taxon>
    </lineage>
</organism>
<evidence type="ECO:0008006" key="3">
    <source>
        <dbReference type="Google" id="ProtNLM"/>
    </source>
</evidence>
<evidence type="ECO:0000313" key="1">
    <source>
        <dbReference type="EMBL" id="CUP01964.1"/>
    </source>
</evidence>
<dbReference type="RefSeq" id="WP_055149164.1">
    <property type="nucleotide sequence ID" value="NZ_CZAW01000002.1"/>
</dbReference>
<accession>A0A174JQ99</accession>
<sequence length="121" mass="14308">MISFYKSIVDQDRASIVICNLKHEIIYMNPAAVNSYAKRGGDKLIGRSLLDCHNQESRNKIQKVVDWFGADESHNLVYTFHNEKQNKDVYMVALREEGRLIGYYEKHEYRNAETMKQYDLW</sequence>
<reference evidence="1 2" key="1">
    <citation type="submission" date="2015-09" db="EMBL/GenBank/DDBJ databases">
        <authorList>
            <consortium name="Pathogen Informatics"/>
        </authorList>
    </citation>
    <scope>NUCLEOTIDE SEQUENCE [LARGE SCALE GENOMIC DNA]</scope>
    <source>
        <strain evidence="1 2">2789STDY5834911</strain>
    </source>
</reference>
<dbReference type="Proteomes" id="UP000095712">
    <property type="component" value="Unassembled WGS sequence"/>
</dbReference>
<gene>
    <name evidence="1" type="ORF">ERS852523_00276</name>
</gene>
<dbReference type="Gene3D" id="3.30.450.20">
    <property type="entry name" value="PAS domain"/>
    <property type="match status" value="1"/>
</dbReference>
<dbReference type="InterPro" id="IPR035965">
    <property type="entry name" value="PAS-like_dom_sf"/>
</dbReference>
<proteinExistence type="predicted"/>
<name>A0A174JQ99_9FIRM</name>
<protein>
    <recommendedName>
        <fullName evidence="3">Fatty acid/phospholipid synthesis protein PlsX</fullName>
    </recommendedName>
</protein>
<evidence type="ECO:0000313" key="2">
    <source>
        <dbReference type="Proteomes" id="UP000095712"/>
    </source>
</evidence>
<dbReference type="AlphaFoldDB" id="A0A174JQ99"/>
<dbReference type="EMBL" id="CZAW01000002">
    <property type="protein sequence ID" value="CUP01964.1"/>
    <property type="molecule type" value="Genomic_DNA"/>
</dbReference>
<dbReference type="OrthoDB" id="1684212at2"/>